<dbReference type="GO" id="GO:0016705">
    <property type="term" value="F:oxidoreductase activity, acting on paired donors, with incorporation or reduction of molecular oxygen"/>
    <property type="evidence" value="ECO:0007669"/>
    <property type="project" value="InterPro"/>
</dbReference>
<dbReference type="SUPFAM" id="SSF48264">
    <property type="entry name" value="Cytochrome P450"/>
    <property type="match status" value="1"/>
</dbReference>
<dbReference type="EMBL" id="NBSK02000008">
    <property type="protein sequence ID" value="KAJ0192535.1"/>
    <property type="molecule type" value="Genomic_DNA"/>
</dbReference>
<dbReference type="Proteomes" id="UP000235145">
    <property type="component" value="Unassembled WGS sequence"/>
</dbReference>
<keyword evidence="8 11" id="KW-0408">Iron</keyword>
<comment type="cofactor">
    <cofactor evidence="11">
        <name>heme</name>
        <dbReference type="ChEBI" id="CHEBI:30413"/>
    </cofactor>
</comment>
<dbReference type="PANTHER" id="PTHR24282">
    <property type="entry name" value="CYTOCHROME P450 FAMILY MEMBER"/>
    <property type="match status" value="1"/>
</dbReference>
<keyword evidence="3 11" id="KW-0349">Heme</keyword>
<evidence type="ECO:0000256" key="2">
    <source>
        <dbReference type="ARBA" id="ARBA00010617"/>
    </source>
</evidence>
<dbReference type="GO" id="GO:0005506">
    <property type="term" value="F:iron ion binding"/>
    <property type="evidence" value="ECO:0007669"/>
    <property type="project" value="InterPro"/>
</dbReference>
<gene>
    <name evidence="12" type="ORF">LSAT_V11C800401580</name>
</gene>
<keyword evidence="4" id="KW-0812">Transmembrane</keyword>
<sequence length="315" mass="35256">MKVLDPCSEMLSGDVISGTTFGSNIEEGKRIFELKRELAVLVIDAIQSLYIPGSRINKIDREVRATIRSIIDIRIIAMKAGESSKDDLLGILLDSNYKEIKHGNKNSGLTIDEVIDECKLFYFAGQETTGILLAVWTMILLAQHTNWQERAREEVSQVFGHEKPESDGLNRLKIVNMILHEVLRLYPPAVGLGRMTHEETKLGDIKLPGGTFLRLQIMLMHHDRDIWGDDVNEFKPERFSEGVSKVTKGQTSYLPFGGGPQICVGLNFALLEAKMALVVILQHFCFDLSPSYSNAPHTIVTLQPQFGGHSVLRKL</sequence>
<keyword evidence="9" id="KW-0503">Monooxygenase</keyword>
<dbReference type="InterPro" id="IPR036396">
    <property type="entry name" value="Cyt_P450_sf"/>
</dbReference>
<proteinExistence type="inferred from homology"/>
<keyword evidence="6" id="KW-1133">Transmembrane helix</keyword>
<evidence type="ECO:0000256" key="4">
    <source>
        <dbReference type="ARBA" id="ARBA00022692"/>
    </source>
</evidence>
<reference evidence="12 13" key="1">
    <citation type="journal article" date="2017" name="Nat. Commun.">
        <title>Genome assembly with in vitro proximity ligation data and whole-genome triplication in lettuce.</title>
        <authorList>
            <person name="Reyes-Chin-Wo S."/>
            <person name="Wang Z."/>
            <person name="Yang X."/>
            <person name="Kozik A."/>
            <person name="Arikit S."/>
            <person name="Song C."/>
            <person name="Xia L."/>
            <person name="Froenicke L."/>
            <person name="Lavelle D.O."/>
            <person name="Truco M.J."/>
            <person name="Xia R."/>
            <person name="Zhu S."/>
            <person name="Xu C."/>
            <person name="Xu H."/>
            <person name="Xu X."/>
            <person name="Cox K."/>
            <person name="Korf I."/>
            <person name="Meyers B.C."/>
            <person name="Michelmore R.W."/>
        </authorList>
    </citation>
    <scope>NUCLEOTIDE SEQUENCE [LARGE SCALE GENOMIC DNA]</scope>
    <source>
        <strain evidence="13">cv. Salinas</strain>
        <tissue evidence="12">Seedlings</tissue>
    </source>
</reference>
<organism evidence="12 13">
    <name type="scientific">Lactuca sativa</name>
    <name type="common">Garden lettuce</name>
    <dbReference type="NCBI Taxonomy" id="4236"/>
    <lineage>
        <taxon>Eukaryota</taxon>
        <taxon>Viridiplantae</taxon>
        <taxon>Streptophyta</taxon>
        <taxon>Embryophyta</taxon>
        <taxon>Tracheophyta</taxon>
        <taxon>Spermatophyta</taxon>
        <taxon>Magnoliopsida</taxon>
        <taxon>eudicotyledons</taxon>
        <taxon>Gunneridae</taxon>
        <taxon>Pentapetalae</taxon>
        <taxon>asterids</taxon>
        <taxon>campanulids</taxon>
        <taxon>Asterales</taxon>
        <taxon>Asteraceae</taxon>
        <taxon>Cichorioideae</taxon>
        <taxon>Cichorieae</taxon>
        <taxon>Lactucinae</taxon>
        <taxon>Lactuca</taxon>
    </lineage>
</organism>
<dbReference type="GO" id="GO:0020037">
    <property type="term" value="F:heme binding"/>
    <property type="evidence" value="ECO:0007669"/>
    <property type="project" value="InterPro"/>
</dbReference>
<dbReference type="InterPro" id="IPR050665">
    <property type="entry name" value="Cytochrome_P450_Monooxygen"/>
</dbReference>
<evidence type="ECO:0000256" key="3">
    <source>
        <dbReference type="ARBA" id="ARBA00022617"/>
    </source>
</evidence>
<evidence type="ECO:0000256" key="6">
    <source>
        <dbReference type="ARBA" id="ARBA00022989"/>
    </source>
</evidence>
<dbReference type="Gene3D" id="1.10.630.10">
    <property type="entry name" value="Cytochrome P450"/>
    <property type="match status" value="1"/>
</dbReference>
<keyword evidence="5 11" id="KW-0479">Metal-binding</keyword>
<evidence type="ECO:0000313" key="12">
    <source>
        <dbReference type="EMBL" id="KAJ0192535.1"/>
    </source>
</evidence>
<protein>
    <recommendedName>
        <fullName evidence="14">Cytochrome P450</fullName>
    </recommendedName>
</protein>
<dbReference type="InterPro" id="IPR002401">
    <property type="entry name" value="Cyt_P450_E_grp-I"/>
</dbReference>
<comment type="subcellular location">
    <subcellularLocation>
        <location evidence="1">Membrane</location>
    </subcellularLocation>
</comment>
<evidence type="ECO:0000256" key="5">
    <source>
        <dbReference type="ARBA" id="ARBA00022723"/>
    </source>
</evidence>
<evidence type="ECO:0000256" key="8">
    <source>
        <dbReference type="ARBA" id="ARBA00023004"/>
    </source>
</evidence>
<dbReference type="GO" id="GO:0016020">
    <property type="term" value="C:membrane"/>
    <property type="evidence" value="ECO:0007669"/>
    <property type="project" value="UniProtKB-SubCell"/>
</dbReference>
<dbReference type="PRINTS" id="PR00463">
    <property type="entry name" value="EP450I"/>
</dbReference>
<dbReference type="PRINTS" id="PR00385">
    <property type="entry name" value="P450"/>
</dbReference>
<feature type="binding site" description="axial binding residue" evidence="11">
    <location>
        <position position="263"/>
    </location>
    <ligand>
        <name>heme</name>
        <dbReference type="ChEBI" id="CHEBI:30413"/>
    </ligand>
    <ligandPart>
        <name>Fe</name>
        <dbReference type="ChEBI" id="CHEBI:18248"/>
    </ligandPart>
</feature>
<accession>A0A9R1WXB9</accession>
<evidence type="ECO:0000256" key="11">
    <source>
        <dbReference type="PIRSR" id="PIRSR602401-1"/>
    </source>
</evidence>
<dbReference type="Pfam" id="PF00067">
    <property type="entry name" value="p450"/>
    <property type="match status" value="1"/>
</dbReference>
<name>A0A9R1WXB9_LACSA</name>
<evidence type="ECO:0008006" key="14">
    <source>
        <dbReference type="Google" id="ProtNLM"/>
    </source>
</evidence>
<comment type="similarity">
    <text evidence="2">Belongs to the cytochrome P450 family.</text>
</comment>
<evidence type="ECO:0000256" key="10">
    <source>
        <dbReference type="ARBA" id="ARBA00023136"/>
    </source>
</evidence>
<evidence type="ECO:0000256" key="1">
    <source>
        <dbReference type="ARBA" id="ARBA00004370"/>
    </source>
</evidence>
<evidence type="ECO:0000256" key="9">
    <source>
        <dbReference type="ARBA" id="ARBA00023033"/>
    </source>
</evidence>
<dbReference type="PANTHER" id="PTHR24282:SF254">
    <property type="entry name" value="CYTOCHROME P450 CYP72A219-LIKE"/>
    <property type="match status" value="1"/>
</dbReference>
<keyword evidence="7" id="KW-0560">Oxidoreductase</keyword>
<evidence type="ECO:0000256" key="7">
    <source>
        <dbReference type="ARBA" id="ARBA00023002"/>
    </source>
</evidence>
<keyword evidence="10" id="KW-0472">Membrane</keyword>
<keyword evidence="13" id="KW-1185">Reference proteome</keyword>
<dbReference type="AlphaFoldDB" id="A0A9R1WXB9"/>
<dbReference type="InterPro" id="IPR001128">
    <property type="entry name" value="Cyt_P450"/>
</dbReference>
<dbReference type="GO" id="GO:0004497">
    <property type="term" value="F:monooxygenase activity"/>
    <property type="evidence" value="ECO:0000318"/>
    <property type="project" value="GO_Central"/>
</dbReference>
<comment type="caution">
    <text evidence="12">The sequence shown here is derived from an EMBL/GenBank/DDBJ whole genome shotgun (WGS) entry which is preliminary data.</text>
</comment>
<evidence type="ECO:0000313" key="13">
    <source>
        <dbReference type="Proteomes" id="UP000235145"/>
    </source>
</evidence>